<feature type="signal peptide" evidence="2">
    <location>
        <begin position="1"/>
        <end position="21"/>
    </location>
</feature>
<keyword evidence="4" id="KW-0378">Hydrolase</keyword>
<feature type="chain" id="PRO_5020603281" evidence="2">
    <location>
        <begin position="22"/>
        <end position="349"/>
    </location>
</feature>
<keyword evidence="2" id="KW-0732">Signal</keyword>
<dbReference type="InterPro" id="IPR000757">
    <property type="entry name" value="Beta-glucanase-like"/>
</dbReference>
<comment type="caution">
    <text evidence="4">The sequence shown here is derived from an EMBL/GenBank/DDBJ whole genome shotgun (WGS) entry which is preliminary data.</text>
</comment>
<comment type="similarity">
    <text evidence="1">Belongs to the glycosyl hydrolase 16 family.</text>
</comment>
<dbReference type="CDD" id="cd08023">
    <property type="entry name" value="GH16_laminarinase_like"/>
    <property type="match status" value="1"/>
</dbReference>
<dbReference type="PROSITE" id="PS51257">
    <property type="entry name" value="PROKAR_LIPOPROTEIN"/>
    <property type="match status" value="1"/>
</dbReference>
<dbReference type="InterPro" id="IPR013783">
    <property type="entry name" value="Ig-like_fold"/>
</dbReference>
<dbReference type="InterPro" id="IPR013320">
    <property type="entry name" value="ConA-like_dom_sf"/>
</dbReference>
<evidence type="ECO:0000313" key="5">
    <source>
        <dbReference type="Proteomes" id="UP000308181"/>
    </source>
</evidence>
<dbReference type="Gene3D" id="2.60.40.10">
    <property type="entry name" value="Immunoglobulins"/>
    <property type="match status" value="1"/>
</dbReference>
<protein>
    <submittedName>
        <fullName evidence="4">Glycosyl hydrolase family protein</fullName>
    </submittedName>
</protein>
<dbReference type="Pfam" id="PF00722">
    <property type="entry name" value="Glyco_hydro_16"/>
    <property type="match status" value="1"/>
</dbReference>
<dbReference type="PANTHER" id="PTHR10963:SF55">
    <property type="entry name" value="GLYCOSIDE HYDROLASE FAMILY 16 PROTEIN"/>
    <property type="match status" value="1"/>
</dbReference>
<gene>
    <name evidence="4" type="ORF">FA046_02765</name>
</gene>
<dbReference type="CDD" id="cd00146">
    <property type="entry name" value="PKD"/>
    <property type="match status" value="1"/>
</dbReference>
<proteinExistence type="inferred from homology"/>
<dbReference type="PROSITE" id="PS51762">
    <property type="entry name" value="GH16_2"/>
    <property type="match status" value="1"/>
</dbReference>
<dbReference type="Proteomes" id="UP000308181">
    <property type="component" value="Unassembled WGS sequence"/>
</dbReference>
<dbReference type="PANTHER" id="PTHR10963">
    <property type="entry name" value="GLYCOSYL HYDROLASE-RELATED"/>
    <property type="match status" value="1"/>
</dbReference>
<dbReference type="SUPFAM" id="SSF49299">
    <property type="entry name" value="PKD domain"/>
    <property type="match status" value="1"/>
</dbReference>
<evidence type="ECO:0000313" key="4">
    <source>
        <dbReference type="EMBL" id="TKC00619.1"/>
    </source>
</evidence>
<dbReference type="GO" id="GO:0005975">
    <property type="term" value="P:carbohydrate metabolic process"/>
    <property type="evidence" value="ECO:0007669"/>
    <property type="project" value="InterPro"/>
</dbReference>
<accession>A0A4U1C5G1</accession>
<dbReference type="InterPro" id="IPR035986">
    <property type="entry name" value="PKD_dom_sf"/>
</dbReference>
<dbReference type="InterPro" id="IPR050546">
    <property type="entry name" value="Glycosyl_Hydrlase_16"/>
</dbReference>
<dbReference type="RefSeq" id="WP_136824828.1">
    <property type="nucleotide sequence ID" value="NZ_SWBP01000001.1"/>
</dbReference>
<organism evidence="4 5">
    <name type="scientific">Pedobacter cryophilus</name>
    <dbReference type="NCBI Taxonomy" id="2571271"/>
    <lineage>
        <taxon>Bacteria</taxon>
        <taxon>Pseudomonadati</taxon>
        <taxon>Bacteroidota</taxon>
        <taxon>Sphingobacteriia</taxon>
        <taxon>Sphingobacteriales</taxon>
        <taxon>Sphingobacteriaceae</taxon>
        <taxon>Pedobacter</taxon>
    </lineage>
</organism>
<evidence type="ECO:0000256" key="1">
    <source>
        <dbReference type="ARBA" id="ARBA00006865"/>
    </source>
</evidence>
<dbReference type="SUPFAM" id="SSF49899">
    <property type="entry name" value="Concanavalin A-like lectins/glucanases"/>
    <property type="match status" value="1"/>
</dbReference>
<dbReference type="GO" id="GO:0004553">
    <property type="term" value="F:hydrolase activity, hydrolyzing O-glycosyl compounds"/>
    <property type="evidence" value="ECO:0007669"/>
    <property type="project" value="InterPro"/>
</dbReference>
<dbReference type="OrthoDB" id="9809583at2"/>
<keyword evidence="5" id="KW-1185">Reference proteome</keyword>
<feature type="domain" description="GH16" evidence="3">
    <location>
        <begin position="98"/>
        <end position="349"/>
    </location>
</feature>
<name>A0A4U1C5G1_9SPHI</name>
<dbReference type="Gene3D" id="2.60.120.200">
    <property type="match status" value="1"/>
</dbReference>
<dbReference type="EMBL" id="SWBP01000001">
    <property type="protein sequence ID" value="TKC00619.1"/>
    <property type="molecule type" value="Genomic_DNA"/>
</dbReference>
<reference evidence="4 5" key="1">
    <citation type="submission" date="2019-04" db="EMBL/GenBank/DDBJ databases">
        <title>Pedobacter sp. AR-3-17 sp. nov., isolated from Arctic soil.</title>
        <authorList>
            <person name="Dahal R.H."/>
            <person name="Kim D.-U."/>
        </authorList>
    </citation>
    <scope>NUCLEOTIDE SEQUENCE [LARGE SCALE GENOMIC DNA]</scope>
    <source>
        <strain evidence="4 5">AR-3-17</strain>
    </source>
</reference>
<dbReference type="AlphaFoldDB" id="A0A4U1C5G1"/>
<evidence type="ECO:0000259" key="3">
    <source>
        <dbReference type="PROSITE" id="PS51762"/>
    </source>
</evidence>
<sequence length="349" mass="37512">MGYFKNIGLIFLLFISTSCKKADSGKGSSQTAPTNLVITATPNTNGSGNVSFKATADNAVAYTYELGNGTIKSAATGIIDYQYTLVGNNTYTVSVTATSSTGLTLKKSIDVTVNVIAGVASLVWSDEFNTDGAPDATKWGYDLGTGSNGWGNAELQYYTNRPENSIVQNGVLKIKLIKENYSGSTYTSARLLSKDKFAFTYGKVEVRAKFPTGTGTWPAIWMLGSNINTVPWPACGEIDIVEHLGRDLNKIYATLHYPGRSGGSADGGTRMIANATSEFHIYTLEWTASSIRMLADGQVVHTVNNSSSIPFNHDFFFILNMAMGGNFGGAVDPAITNATMEVDYIRVYK</sequence>
<evidence type="ECO:0000256" key="2">
    <source>
        <dbReference type="SAM" id="SignalP"/>
    </source>
</evidence>